<dbReference type="Proteomes" id="UP000799437">
    <property type="component" value="Unassembled WGS sequence"/>
</dbReference>
<dbReference type="RefSeq" id="XP_033602855.1">
    <property type="nucleotide sequence ID" value="XM_033748054.1"/>
</dbReference>
<feature type="compositionally biased region" description="Low complexity" evidence="1">
    <location>
        <begin position="114"/>
        <end position="143"/>
    </location>
</feature>
<evidence type="ECO:0000256" key="1">
    <source>
        <dbReference type="SAM" id="MobiDB-lite"/>
    </source>
</evidence>
<gene>
    <name evidence="2" type="ORF">EJ05DRAFT_508944</name>
</gene>
<proteinExistence type="predicted"/>
<dbReference type="GeneID" id="54489108"/>
<evidence type="ECO:0000313" key="3">
    <source>
        <dbReference type="Proteomes" id="UP000799437"/>
    </source>
</evidence>
<feature type="region of interest" description="Disordered" evidence="1">
    <location>
        <begin position="111"/>
        <end position="167"/>
    </location>
</feature>
<organism evidence="2 3">
    <name type="scientific">Pseudovirgaria hyperparasitica</name>
    <dbReference type="NCBI Taxonomy" id="470096"/>
    <lineage>
        <taxon>Eukaryota</taxon>
        <taxon>Fungi</taxon>
        <taxon>Dikarya</taxon>
        <taxon>Ascomycota</taxon>
        <taxon>Pezizomycotina</taxon>
        <taxon>Dothideomycetes</taxon>
        <taxon>Dothideomycetes incertae sedis</taxon>
        <taxon>Acrospermales</taxon>
        <taxon>Acrospermaceae</taxon>
        <taxon>Pseudovirgaria</taxon>
    </lineage>
</organism>
<reference evidence="2" key="1">
    <citation type="journal article" date="2020" name="Stud. Mycol.">
        <title>101 Dothideomycetes genomes: a test case for predicting lifestyles and emergence of pathogens.</title>
        <authorList>
            <person name="Haridas S."/>
            <person name="Albert R."/>
            <person name="Binder M."/>
            <person name="Bloem J."/>
            <person name="Labutti K."/>
            <person name="Salamov A."/>
            <person name="Andreopoulos B."/>
            <person name="Baker S."/>
            <person name="Barry K."/>
            <person name="Bills G."/>
            <person name="Bluhm B."/>
            <person name="Cannon C."/>
            <person name="Castanera R."/>
            <person name="Culley D."/>
            <person name="Daum C."/>
            <person name="Ezra D."/>
            <person name="Gonzalez J."/>
            <person name="Henrissat B."/>
            <person name="Kuo A."/>
            <person name="Liang C."/>
            <person name="Lipzen A."/>
            <person name="Lutzoni F."/>
            <person name="Magnuson J."/>
            <person name="Mondo S."/>
            <person name="Nolan M."/>
            <person name="Ohm R."/>
            <person name="Pangilinan J."/>
            <person name="Park H.-J."/>
            <person name="Ramirez L."/>
            <person name="Alfaro M."/>
            <person name="Sun H."/>
            <person name="Tritt A."/>
            <person name="Yoshinaga Y."/>
            <person name="Zwiers L.-H."/>
            <person name="Turgeon B."/>
            <person name="Goodwin S."/>
            <person name="Spatafora J."/>
            <person name="Crous P."/>
            <person name="Grigoriev I."/>
        </authorList>
    </citation>
    <scope>NUCLEOTIDE SEQUENCE</scope>
    <source>
        <strain evidence="2">CBS 121739</strain>
    </source>
</reference>
<protein>
    <recommendedName>
        <fullName evidence="4">S-adenosyl-L-methionine-dependent methyltransferase</fullName>
    </recommendedName>
</protein>
<accession>A0A6A6WEE5</accession>
<dbReference type="Gene3D" id="3.40.50.150">
    <property type="entry name" value="Vaccinia Virus protein VP39"/>
    <property type="match status" value="1"/>
</dbReference>
<evidence type="ECO:0000313" key="2">
    <source>
        <dbReference type="EMBL" id="KAF2760404.1"/>
    </source>
</evidence>
<name>A0A6A6WEE5_9PEZI</name>
<sequence>MNRAASIIGLELDVDLDAINPAAVPDPVQTTTTPTPSHQASDEEASANQPPNDADEDTQHLDLQHRIWRLMLGGALYLAPLTGAETAVLDISTSTKTSPWAIDFARENPECNVTSTSTTSSPNPNTQPTTSSLPPNITSTTPTTKHHQTQANALPKPTQHPPPPPTFDFTHTHTLLFTTPSWPSFLDRAWTHTKPGGWIQAAEPLYPIDYIPGHHTTDASALHRWSALCQQASANSGIDTQVGLVLPGLMKAQGFVEIGMRDVMVPVGGWACGEREKEVGLLVRAGMEGFVGRLARGLWVAGLEGWDEGRVEGEIGGVRADLADGRNTYYWTVCVVWGRKPFG</sequence>
<evidence type="ECO:0008006" key="4">
    <source>
        <dbReference type="Google" id="ProtNLM"/>
    </source>
</evidence>
<dbReference type="InterPro" id="IPR029063">
    <property type="entry name" value="SAM-dependent_MTases_sf"/>
</dbReference>
<dbReference type="EMBL" id="ML996568">
    <property type="protein sequence ID" value="KAF2760404.1"/>
    <property type="molecule type" value="Genomic_DNA"/>
</dbReference>
<dbReference type="AlphaFoldDB" id="A0A6A6WEE5"/>
<feature type="compositionally biased region" description="Low complexity" evidence="1">
    <location>
        <begin position="23"/>
        <end position="36"/>
    </location>
</feature>
<keyword evidence="3" id="KW-1185">Reference proteome</keyword>
<dbReference type="OrthoDB" id="2013972at2759"/>
<dbReference type="SUPFAM" id="SSF53335">
    <property type="entry name" value="S-adenosyl-L-methionine-dependent methyltransferases"/>
    <property type="match status" value="1"/>
</dbReference>
<feature type="region of interest" description="Disordered" evidence="1">
    <location>
        <begin position="23"/>
        <end position="57"/>
    </location>
</feature>